<dbReference type="FunFam" id="1.10.150.20:FF:000011">
    <property type="entry name" value="exonuclease 1"/>
    <property type="match status" value="1"/>
</dbReference>
<gene>
    <name evidence="12" type="primary">EXO1</name>
    <name evidence="12" type="ORF">HERIO_1283</name>
</gene>
<evidence type="ECO:0000256" key="3">
    <source>
        <dbReference type="ARBA" id="ARBA00022723"/>
    </source>
</evidence>
<comment type="cofactor">
    <cofactor evidence="9">
        <name>Mg(2+)</name>
        <dbReference type="ChEBI" id="CHEBI:18420"/>
    </cofactor>
    <text evidence="9">Binds 2 magnesium ions per subunit. They probably participate in the reaction catalyzed by the enzyme. May bind an additional third magnesium ion after substrate binding.</text>
</comment>
<dbReference type="VEuPathDB" id="MicrosporidiaDB:HERIO_1283"/>
<feature type="domain" description="XPG N-terminal" evidence="11">
    <location>
        <begin position="1"/>
        <end position="99"/>
    </location>
</feature>
<dbReference type="Proteomes" id="UP000192356">
    <property type="component" value="Unassembled WGS sequence"/>
</dbReference>
<name>A0A1X0QAM3_9MICR</name>
<dbReference type="GO" id="GO:0046872">
    <property type="term" value="F:metal ion binding"/>
    <property type="evidence" value="ECO:0007669"/>
    <property type="project" value="UniProtKB-UniRule"/>
</dbReference>
<dbReference type="Pfam" id="PF00752">
    <property type="entry name" value="XPG_N"/>
    <property type="match status" value="1"/>
</dbReference>
<keyword evidence="9" id="KW-0267">Excision nuclease</keyword>
<keyword evidence="3 9" id="KW-0479">Metal-binding</keyword>
<dbReference type="OrthoDB" id="26491at2759"/>
<evidence type="ECO:0000313" key="13">
    <source>
        <dbReference type="Proteomes" id="UP000192356"/>
    </source>
</evidence>
<dbReference type="GO" id="GO:0017108">
    <property type="term" value="F:5'-flap endonuclease activity"/>
    <property type="evidence" value="ECO:0007669"/>
    <property type="project" value="TreeGrafter"/>
</dbReference>
<dbReference type="PANTHER" id="PTHR11081">
    <property type="entry name" value="FLAP ENDONUCLEASE FAMILY MEMBER"/>
    <property type="match status" value="1"/>
</dbReference>
<dbReference type="PROSITE" id="PS00841">
    <property type="entry name" value="XPG_1"/>
    <property type="match status" value="1"/>
</dbReference>
<dbReference type="Gene3D" id="1.10.150.20">
    <property type="entry name" value="5' to 3' exonuclease, C-terminal subdomain"/>
    <property type="match status" value="1"/>
</dbReference>
<keyword evidence="8 9" id="KW-0539">Nucleus</keyword>
<organism evidence="12 13">
    <name type="scientific">Hepatospora eriocheir</name>
    <dbReference type="NCBI Taxonomy" id="1081669"/>
    <lineage>
        <taxon>Eukaryota</taxon>
        <taxon>Fungi</taxon>
        <taxon>Fungi incertae sedis</taxon>
        <taxon>Microsporidia</taxon>
        <taxon>Hepatosporidae</taxon>
        <taxon>Hepatospora</taxon>
    </lineage>
</organism>
<keyword evidence="9" id="KW-0269">Exonuclease</keyword>
<comment type="function">
    <text evidence="9">5'-&gt;3' double-stranded DNA exonuclease which may also possess a cryptic 3'-&gt;5' double-stranded DNA exonuclease activity. Functions in DNA mismatch repair.</text>
</comment>
<keyword evidence="9" id="KW-0228">DNA excision</keyword>
<evidence type="ECO:0000256" key="8">
    <source>
        <dbReference type="ARBA" id="ARBA00023242"/>
    </source>
</evidence>
<dbReference type="InterPro" id="IPR019974">
    <property type="entry name" value="XPG_CS"/>
</dbReference>
<dbReference type="PRINTS" id="PR00853">
    <property type="entry name" value="XPGRADSUPER"/>
</dbReference>
<accession>A0A1X0QAM3</accession>
<dbReference type="PROSITE" id="PS00842">
    <property type="entry name" value="XPG_2"/>
    <property type="match status" value="1"/>
</dbReference>
<keyword evidence="2 9" id="KW-0540">Nuclease</keyword>
<keyword evidence="4 9" id="KW-0227">DNA damage</keyword>
<dbReference type="PANTHER" id="PTHR11081:SF8">
    <property type="entry name" value="EXONUCLEASE 1"/>
    <property type="match status" value="1"/>
</dbReference>
<dbReference type="Pfam" id="PF00867">
    <property type="entry name" value="XPG_I"/>
    <property type="match status" value="1"/>
</dbReference>
<dbReference type="InterPro" id="IPR006086">
    <property type="entry name" value="XPG-I_dom"/>
</dbReference>
<dbReference type="SUPFAM" id="SSF88723">
    <property type="entry name" value="PIN domain-like"/>
    <property type="match status" value="1"/>
</dbReference>
<dbReference type="InterPro" id="IPR044752">
    <property type="entry name" value="PIN-like_EXO1"/>
</dbReference>
<evidence type="ECO:0000256" key="4">
    <source>
        <dbReference type="ARBA" id="ARBA00022763"/>
    </source>
</evidence>
<dbReference type="InterPro" id="IPR036279">
    <property type="entry name" value="5-3_exonuclease_C_sf"/>
</dbReference>
<evidence type="ECO:0000259" key="10">
    <source>
        <dbReference type="SMART" id="SM00484"/>
    </source>
</evidence>
<dbReference type="AlphaFoldDB" id="A0A1X0QAM3"/>
<evidence type="ECO:0000256" key="2">
    <source>
        <dbReference type="ARBA" id="ARBA00022722"/>
    </source>
</evidence>
<evidence type="ECO:0000313" key="12">
    <source>
        <dbReference type="EMBL" id="ORD96817.1"/>
    </source>
</evidence>
<comment type="subcellular location">
    <subcellularLocation>
        <location evidence="1 9">Nucleus</location>
    </subcellularLocation>
</comment>
<dbReference type="EC" id="3.1.-.-" evidence="9"/>
<keyword evidence="13" id="KW-1185">Reference proteome</keyword>
<dbReference type="SUPFAM" id="SSF47807">
    <property type="entry name" value="5' to 3' exonuclease, C-terminal subdomain"/>
    <property type="match status" value="1"/>
</dbReference>
<proteinExistence type="inferred from homology"/>
<dbReference type="GO" id="GO:0006281">
    <property type="term" value="P:DNA repair"/>
    <property type="evidence" value="ECO:0007669"/>
    <property type="project" value="UniProtKB-UniRule"/>
</dbReference>
<evidence type="ECO:0000256" key="1">
    <source>
        <dbReference type="ARBA" id="ARBA00004123"/>
    </source>
</evidence>
<dbReference type="CDD" id="cd09857">
    <property type="entry name" value="PIN_EXO1"/>
    <property type="match status" value="1"/>
</dbReference>
<dbReference type="InterPro" id="IPR006084">
    <property type="entry name" value="XPG/Rad2"/>
</dbReference>
<reference evidence="12 13" key="1">
    <citation type="journal article" date="2017" name="Environ. Microbiol.">
        <title>Decay of the glycolytic pathway and adaptation to intranuclear parasitism within Enterocytozoonidae microsporidia.</title>
        <authorList>
            <person name="Wiredu Boakye D."/>
            <person name="Jaroenlak P."/>
            <person name="Prachumwat A."/>
            <person name="Williams T.A."/>
            <person name="Bateman K.S."/>
            <person name="Itsathitphaisarn O."/>
            <person name="Sritunyalucksana K."/>
            <person name="Paszkiewicz K.H."/>
            <person name="Moore K.A."/>
            <person name="Stentiford G.D."/>
            <person name="Williams B.A."/>
        </authorList>
    </citation>
    <scope>NUCLEOTIDE SEQUENCE [LARGE SCALE GENOMIC DNA]</scope>
    <source>
        <strain evidence="12 13">GB1</strain>
    </source>
</reference>
<evidence type="ECO:0000256" key="9">
    <source>
        <dbReference type="RuleBase" id="RU910737"/>
    </source>
</evidence>
<dbReference type="EMBL" id="LVKB01000060">
    <property type="protein sequence ID" value="ORD96817.1"/>
    <property type="molecule type" value="Genomic_DNA"/>
</dbReference>
<evidence type="ECO:0000259" key="11">
    <source>
        <dbReference type="SMART" id="SM00485"/>
    </source>
</evidence>
<dbReference type="Gene3D" id="3.40.50.1010">
    <property type="entry name" value="5'-nuclease"/>
    <property type="match status" value="1"/>
</dbReference>
<sequence length="347" mass="40639">MGITGLLPLVKPIIRKRTIKYYKGKRIGVDGSVWLHTIASIVAFELYHNIQTKLHLQQFKRKLEILLKNNIIPVFVFDGDFSIAKEPTTLKRKEIREKYRLEVENAIARGDEKTARKLMERCVNITPEFMYTVLEMLSSNNIEYIIAPYEADPQLVYLQKIGYVDYILTIDSDLIIYGSEKILFKFDGRYVDEYDKNKLLKLDGGEFLSRKLLDICILSGCDFLPSIRGIGLKTAIKILKEVHTIEAFVKYCELKNKIVPEDYLVLFAKAKSFFLFNIVYDPVKECRVNLNELEEELEFLGTKENLKFKINDNLTINRHFKPLKYNKEKNVIKTNPIKFNKDKYNFY</sequence>
<dbReference type="InterPro" id="IPR008918">
    <property type="entry name" value="HhH2"/>
</dbReference>
<protein>
    <recommendedName>
        <fullName evidence="9">Exonuclease 1</fullName>
        <ecNumber evidence="9">3.1.-.-</ecNumber>
    </recommendedName>
</protein>
<keyword evidence="6 9" id="KW-0460">Magnesium</keyword>
<comment type="similarity">
    <text evidence="9">Belongs to the XPG/RAD2 endonuclease family. EXO1 subfamily.</text>
</comment>
<dbReference type="GO" id="GO:0005634">
    <property type="term" value="C:nucleus"/>
    <property type="evidence" value="ECO:0007669"/>
    <property type="project" value="UniProtKB-SubCell"/>
</dbReference>
<dbReference type="GO" id="GO:0003677">
    <property type="term" value="F:DNA binding"/>
    <property type="evidence" value="ECO:0007669"/>
    <property type="project" value="UniProtKB-UniRule"/>
</dbReference>
<dbReference type="SMART" id="SM00485">
    <property type="entry name" value="XPGN"/>
    <property type="match status" value="1"/>
</dbReference>
<evidence type="ECO:0000256" key="5">
    <source>
        <dbReference type="ARBA" id="ARBA00022801"/>
    </source>
</evidence>
<feature type="domain" description="XPG-I" evidence="10">
    <location>
        <begin position="138"/>
        <end position="205"/>
    </location>
</feature>
<keyword evidence="5 9" id="KW-0378">Hydrolase</keyword>
<evidence type="ECO:0000256" key="7">
    <source>
        <dbReference type="ARBA" id="ARBA00023204"/>
    </source>
</evidence>
<keyword evidence="9" id="KW-0238">DNA-binding</keyword>
<comment type="caution">
    <text evidence="12">The sequence shown here is derived from an EMBL/GenBank/DDBJ whole genome shotgun (WGS) entry which is preliminary data.</text>
</comment>
<evidence type="ECO:0000256" key="6">
    <source>
        <dbReference type="ARBA" id="ARBA00022842"/>
    </source>
</evidence>
<dbReference type="SMART" id="SM00279">
    <property type="entry name" value="HhH2"/>
    <property type="match status" value="1"/>
</dbReference>
<dbReference type="GO" id="GO:0035312">
    <property type="term" value="F:5'-3' DNA exonuclease activity"/>
    <property type="evidence" value="ECO:0007669"/>
    <property type="project" value="UniProtKB-UniRule"/>
</dbReference>
<keyword evidence="7 9" id="KW-0234">DNA repair</keyword>
<dbReference type="VEuPathDB" id="MicrosporidiaDB:A0H76_750"/>
<dbReference type="InterPro" id="IPR006085">
    <property type="entry name" value="XPG_DNA_repair_N"/>
</dbReference>
<dbReference type="CDD" id="cd09901">
    <property type="entry name" value="H3TH_FEN1-like"/>
    <property type="match status" value="1"/>
</dbReference>
<dbReference type="SMART" id="SM00484">
    <property type="entry name" value="XPGI"/>
    <property type="match status" value="1"/>
</dbReference>
<dbReference type="InterPro" id="IPR029060">
    <property type="entry name" value="PIN-like_dom_sf"/>
</dbReference>